<dbReference type="GO" id="GO:0003700">
    <property type="term" value="F:DNA-binding transcription factor activity"/>
    <property type="evidence" value="ECO:0007669"/>
    <property type="project" value="InterPro"/>
</dbReference>
<dbReference type="EMBL" id="JAHRHJ020000007">
    <property type="protein sequence ID" value="KAH9308918.1"/>
    <property type="molecule type" value="Genomic_DNA"/>
</dbReference>
<comment type="caution">
    <text evidence="8">The sequence shown here is derived from an EMBL/GenBank/DDBJ whole genome shotgun (WGS) entry which is preliminary data.</text>
</comment>
<dbReference type="AlphaFoldDB" id="A0AA38FS93"/>
<dbReference type="Pfam" id="PF00010">
    <property type="entry name" value="HLH"/>
    <property type="match status" value="1"/>
</dbReference>
<accession>A0AA38FS93</accession>
<dbReference type="PANTHER" id="PTHR46684:SF4">
    <property type="entry name" value="TRANSCRIPTION FACTOR SPEECHLESS"/>
    <property type="match status" value="1"/>
</dbReference>
<feature type="compositionally biased region" description="Low complexity" evidence="6">
    <location>
        <begin position="297"/>
        <end position="316"/>
    </location>
</feature>
<dbReference type="GO" id="GO:0003677">
    <property type="term" value="F:DNA binding"/>
    <property type="evidence" value="ECO:0007669"/>
    <property type="project" value="UniProtKB-KW"/>
</dbReference>
<dbReference type="Pfam" id="PF22754">
    <property type="entry name" value="bHLH-TF_ACT-like_plant"/>
    <property type="match status" value="1"/>
</dbReference>
<feature type="compositionally biased region" description="Polar residues" evidence="6">
    <location>
        <begin position="156"/>
        <end position="170"/>
    </location>
</feature>
<dbReference type="InterPro" id="IPR054502">
    <property type="entry name" value="bHLH-TF_ACT-like_plant"/>
</dbReference>
<dbReference type="Proteomes" id="UP000824469">
    <property type="component" value="Unassembled WGS sequence"/>
</dbReference>
<comment type="subcellular location">
    <subcellularLocation>
        <location evidence="1">Nucleus</location>
    </subcellularLocation>
</comment>
<dbReference type="CDD" id="cd11448">
    <property type="entry name" value="bHLH_AtFAMA_like"/>
    <property type="match status" value="1"/>
</dbReference>
<reference evidence="8 9" key="1">
    <citation type="journal article" date="2021" name="Nat. Plants">
        <title>The Taxus genome provides insights into paclitaxel biosynthesis.</title>
        <authorList>
            <person name="Xiong X."/>
            <person name="Gou J."/>
            <person name="Liao Q."/>
            <person name="Li Y."/>
            <person name="Zhou Q."/>
            <person name="Bi G."/>
            <person name="Li C."/>
            <person name="Du R."/>
            <person name="Wang X."/>
            <person name="Sun T."/>
            <person name="Guo L."/>
            <person name="Liang H."/>
            <person name="Lu P."/>
            <person name="Wu Y."/>
            <person name="Zhang Z."/>
            <person name="Ro D.K."/>
            <person name="Shang Y."/>
            <person name="Huang S."/>
            <person name="Yan J."/>
        </authorList>
    </citation>
    <scope>NUCLEOTIDE SEQUENCE [LARGE SCALE GENOMIC DNA]</scope>
    <source>
        <strain evidence="8">Ta-2019</strain>
    </source>
</reference>
<feature type="region of interest" description="Disordered" evidence="6">
    <location>
        <begin position="145"/>
        <end position="228"/>
    </location>
</feature>
<feature type="compositionally biased region" description="Acidic residues" evidence="6">
    <location>
        <begin position="205"/>
        <end position="215"/>
    </location>
</feature>
<evidence type="ECO:0000256" key="1">
    <source>
        <dbReference type="ARBA" id="ARBA00004123"/>
    </source>
</evidence>
<evidence type="ECO:0000256" key="6">
    <source>
        <dbReference type="SAM" id="MobiDB-lite"/>
    </source>
</evidence>
<evidence type="ECO:0000256" key="4">
    <source>
        <dbReference type="ARBA" id="ARBA00023163"/>
    </source>
</evidence>
<evidence type="ECO:0000256" key="5">
    <source>
        <dbReference type="ARBA" id="ARBA00023242"/>
    </source>
</evidence>
<keyword evidence="5" id="KW-0539">Nucleus</keyword>
<dbReference type="GO" id="GO:0010052">
    <property type="term" value="P:guard cell differentiation"/>
    <property type="evidence" value="ECO:0007669"/>
    <property type="project" value="InterPro"/>
</dbReference>
<dbReference type="GO" id="GO:0005634">
    <property type="term" value="C:nucleus"/>
    <property type="evidence" value="ECO:0007669"/>
    <property type="project" value="UniProtKB-SubCell"/>
</dbReference>
<keyword evidence="4" id="KW-0804">Transcription</keyword>
<feature type="region of interest" description="Disordered" evidence="6">
    <location>
        <begin position="297"/>
        <end position="329"/>
    </location>
</feature>
<name>A0AA38FS93_TAXCH</name>
<dbReference type="GO" id="GO:0045893">
    <property type="term" value="P:positive regulation of DNA-templated transcription"/>
    <property type="evidence" value="ECO:0007669"/>
    <property type="project" value="TreeGrafter"/>
</dbReference>
<evidence type="ECO:0000313" key="9">
    <source>
        <dbReference type="Proteomes" id="UP000824469"/>
    </source>
</evidence>
<keyword evidence="9" id="KW-1185">Reference proteome</keyword>
<evidence type="ECO:0000256" key="3">
    <source>
        <dbReference type="ARBA" id="ARBA00023125"/>
    </source>
</evidence>
<dbReference type="SMART" id="SM00353">
    <property type="entry name" value="HLH"/>
    <property type="match status" value="1"/>
</dbReference>
<feature type="domain" description="BHLH" evidence="7">
    <location>
        <begin position="226"/>
        <end position="277"/>
    </location>
</feature>
<dbReference type="GO" id="GO:0046983">
    <property type="term" value="F:protein dimerization activity"/>
    <property type="evidence" value="ECO:0007669"/>
    <property type="project" value="InterPro"/>
</dbReference>
<evidence type="ECO:0000256" key="2">
    <source>
        <dbReference type="ARBA" id="ARBA00023015"/>
    </source>
</evidence>
<protein>
    <recommendedName>
        <fullName evidence="7">BHLH domain-containing protein</fullName>
    </recommendedName>
</protein>
<dbReference type="FunFam" id="4.10.280.10:FF:000064">
    <property type="entry name" value="Transcription factor MUTE"/>
    <property type="match status" value="1"/>
</dbReference>
<dbReference type="InterPro" id="IPR036638">
    <property type="entry name" value="HLH_DNA-bd_sf"/>
</dbReference>
<feature type="compositionally biased region" description="Pro residues" evidence="6">
    <location>
        <begin position="317"/>
        <end position="328"/>
    </location>
</feature>
<dbReference type="PANTHER" id="PTHR46684">
    <property type="entry name" value="TRANSCRIPTION FACTOR FAMA"/>
    <property type="match status" value="1"/>
</dbReference>
<dbReference type="Gene3D" id="4.10.280.10">
    <property type="entry name" value="Helix-loop-helix DNA-binding domain"/>
    <property type="match status" value="1"/>
</dbReference>
<evidence type="ECO:0000259" key="7">
    <source>
        <dbReference type="PROSITE" id="PS50888"/>
    </source>
</evidence>
<organism evidence="8 9">
    <name type="scientific">Taxus chinensis</name>
    <name type="common">Chinese yew</name>
    <name type="synonym">Taxus wallichiana var. chinensis</name>
    <dbReference type="NCBI Taxonomy" id="29808"/>
    <lineage>
        <taxon>Eukaryota</taxon>
        <taxon>Viridiplantae</taxon>
        <taxon>Streptophyta</taxon>
        <taxon>Embryophyta</taxon>
        <taxon>Tracheophyta</taxon>
        <taxon>Spermatophyta</taxon>
        <taxon>Pinopsida</taxon>
        <taxon>Pinidae</taxon>
        <taxon>Conifers II</taxon>
        <taxon>Cupressales</taxon>
        <taxon>Taxaceae</taxon>
        <taxon>Taxus</taxon>
    </lineage>
</organism>
<gene>
    <name evidence="8" type="ORF">KI387_036829</name>
</gene>
<dbReference type="InterPro" id="IPR011598">
    <property type="entry name" value="bHLH_dom"/>
</dbReference>
<proteinExistence type="predicted"/>
<dbReference type="SUPFAM" id="SSF47459">
    <property type="entry name" value="HLH, helix-loop-helix DNA-binding domain"/>
    <property type="match status" value="1"/>
</dbReference>
<evidence type="ECO:0000313" key="8">
    <source>
        <dbReference type="EMBL" id="KAH9308918.1"/>
    </source>
</evidence>
<keyword evidence="3" id="KW-0238">DNA-binding</keyword>
<dbReference type="OMA" id="DGQRMTH"/>
<keyword evidence="2" id="KW-0805">Transcription regulation</keyword>
<dbReference type="PROSITE" id="PS50888">
    <property type="entry name" value="BHLH"/>
    <property type="match status" value="1"/>
</dbReference>
<dbReference type="InterPro" id="IPR044283">
    <property type="entry name" value="FAMA/SPEECHLESS/MUTE-like"/>
</dbReference>
<feature type="non-terminal residue" evidence="8">
    <location>
        <position position="1"/>
    </location>
</feature>
<sequence length="442" mass="48170">SMQGRGRSSNLISPSFPSDVTESITPSIIIGEDQEVTSMGDVLCDIFTSQFSHGSMAVASPQDLFGILDFLEAPQEASKFSSLVEDSSSDRRDVDNNSAQVSQFKLPILEQEPEPEPYANHNMNNTFALSKVHQPSLVRNSYVPHRLSESPVSGLKSESATVRKSNNSQLKAEMNHLSELSESETDTIDKPKHKRLKAVSSSDQAEAEAEAEADAEAAAGGGGGDGQRMTHIAVERNRRKQMNEHLAVLRSLMPGFYVQRGDQASIIGGVIEFIKELQQLLQSLESKKQRKAYAEVLSPRPCSSPRPAAAAALSPRPAMPLPISPRTPQPCNSYNRPKIQPPFMDPNFDTAKELVANSKSSVADVEVKIVGSNALLKTLSPKMPGHIFKLVQTLENLSLEILHLNISTIDDTVLNSFTLKIGIECKLSVEELAQAVQQTFSP</sequence>